<evidence type="ECO:0000313" key="2">
    <source>
        <dbReference type="Proteomes" id="UP000215914"/>
    </source>
</evidence>
<dbReference type="Gramene" id="mRNA:HanXRQr2_Chr15g0702581">
    <property type="protein sequence ID" value="mRNA:HanXRQr2_Chr15g0702581"/>
    <property type="gene ID" value="HanXRQr2_Chr15g0702581"/>
</dbReference>
<organism evidence="1 2">
    <name type="scientific">Helianthus annuus</name>
    <name type="common">Common sunflower</name>
    <dbReference type="NCBI Taxonomy" id="4232"/>
    <lineage>
        <taxon>Eukaryota</taxon>
        <taxon>Viridiplantae</taxon>
        <taxon>Streptophyta</taxon>
        <taxon>Embryophyta</taxon>
        <taxon>Tracheophyta</taxon>
        <taxon>Spermatophyta</taxon>
        <taxon>Magnoliopsida</taxon>
        <taxon>eudicotyledons</taxon>
        <taxon>Gunneridae</taxon>
        <taxon>Pentapetalae</taxon>
        <taxon>asterids</taxon>
        <taxon>campanulids</taxon>
        <taxon>Asterales</taxon>
        <taxon>Asteraceae</taxon>
        <taxon>Asteroideae</taxon>
        <taxon>Heliantheae alliance</taxon>
        <taxon>Heliantheae</taxon>
        <taxon>Helianthus</taxon>
    </lineage>
</organism>
<name>A0A9K3E300_HELAN</name>
<protein>
    <submittedName>
        <fullName evidence="1">Uncharacterized protein</fullName>
    </submittedName>
</protein>
<gene>
    <name evidence="1" type="ORF">HanXRQr2_Chr15g0702581</name>
</gene>
<reference evidence="1" key="1">
    <citation type="journal article" date="2017" name="Nature">
        <title>The sunflower genome provides insights into oil metabolism, flowering and Asterid evolution.</title>
        <authorList>
            <person name="Badouin H."/>
            <person name="Gouzy J."/>
            <person name="Grassa C.J."/>
            <person name="Murat F."/>
            <person name="Staton S.E."/>
            <person name="Cottret L."/>
            <person name="Lelandais-Briere C."/>
            <person name="Owens G.L."/>
            <person name="Carrere S."/>
            <person name="Mayjonade B."/>
            <person name="Legrand L."/>
            <person name="Gill N."/>
            <person name="Kane N.C."/>
            <person name="Bowers J.E."/>
            <person name="Hubner S."/>
            <person name="Bellec A."/>
            <person name="Berard A."/>
            <person name="Berges H."/>
            <person name="Blanchet N."/>
            <person name="Boniface M.C."/>
            <person name="Brunel D."/>
            <person name="Catrice O."/>
            <person name="Chaidir N."/>
            <person name="Claudel C."/>
            <person name="Donnadieu C."/>
            <person name="Faraut T."/>
            <person name="Fievet G."/>
            <person name="Helmstetter N."/>
            <person name="King M."/>
            <person name="Knapp S.J."/>
            <person name="Lai Z."/>
            <person name="Le Paslier M.C."/>
            <person name="Lippi Y."/>
            <person name="Lorenzon L."/>
            <person name="Mandel J.R."/>
            <person name="Marage G."/>
            <person name="Marchand G."/>
            <person name="Marquand E."/>
            <person name="Bret-Mestries E."/>
            <person name="Morien E."/>
            <person name="Nambeesan S."/>
            <person name="Nguyen T."/>
            <person name="Pegot-Espagnet P."/>
            <person name="Pouilly N."/>
            <person name="Raftis F."/>
            <person name="Sallet E."/>
            <person name="Schiex T."/>
            <person name="Thomas J."/>
            <person name="Vandecasteele C."/>
            <person name="Vares D."/>
            <person name="Vear F."/>
            <person name="Vautrin S."/>
            <person name="Crespi M."/>
            <person name="Mangin B."/>
            <person name="Burke J.M."/>
            <person name="Salse J."/>
            <person name="Munos S."/>
            <person name="Vincourt P."/>
            <person name="Rieseberg L.H."/>
            <person name="Langlade N.B."/>
        </authorList>
    </citation>
    <scope>NUCLEOTIDE SEQUENCE</scope>
    <source>
        <tissue evidence="1">Leaves</tissue>
    </source>
</reference>
<dbReference type="Proteomes" id="UP000215914">
    <property type="component" value="Unassembled WGS sequence"/>
</dbReference>
<dbReference type="AlphaFoldDB" id="A0A9K3E300"/>
<comment type="caution">
    <text evidence="1">The sequence shown here is derived from an EMBL/GenBank/DDBJ whole genome shotgun (WGS) entry which is preliminary data.</text>
</comment>
<accession>A0A9K3E300</accession>
<proteinExistence type="predicted"/>
<dbReference type="EMBL" id="MNCJ02000330">
    <property type="protein sequence ID" value="KAF5765332.1"/>
    <property type="molecule type" value="Genomic_DNA"/>
</dbReference>
<evidence type="ECO:0000313" key="1">
    <source>
        <dbReference type="EMBL" id="KAF5765332.1"/>
    </source>
</evidence>
<sequence length="49" mass="5626">MEFICSIFRAGGFSANLRATVPFVEDGELKDLAWYDTFSRCTSYEIIRV</sequence>
<keyword evidence="2" id="KW-1185">Reference proteome</keyword>
<reference evidence="1" key="2">
    <citation type="submission" date="2020-06" db="EMBL/GenBank/DDBJ databases">
        <title>Helianthus annuus Genome sequencing and assembly Release 2.</title>
        <authorList>
            <person name="Gouzy J."/>
            <person name="Langlade N."/>
            <person name="Munos S."/>
        </authorList>
    </citation>
    <scope>NUCLEOTIDE SEQUENCE</scope>
    <source>
        <tissue evidence="1">Leaves</tissue>
    </source>
</reference>